<dbReference type="GO" id="GO:0007218">
    <property type="term" value="P:neuropeptide signaling pathway"/>
    <property type="evidence" value="ECO:0007669"/>
    <property type="project" value="UniProtKB-KW"/>
</dbReference>
<evidence type="ECO:0000313" key="1">
    <source>
        <dbReference type="Proteomes" id="UP001652628"/>
    </source>
</evidence>
<proteinExistence type="predicted"/>
<accession>A0ABM4TYK1</accession>
<dbReference type="Proteomes" id="UP001652628">
    <property type="component" value="Unplaced"/>
</dbReference>
<keyword evidence="1" id="KW-1185">Reference proteome</keyword>
<feature type="non-terminal residue" evidence="2">
    <location>
        <position position="1"/>
    </location>
</feature>
<organism evidence="1 2">
    <name type="scientific">Drosophila suzukii</name>
    <name type="common">Spotted-wing drosophila fruit fly</name>
    <dbReference type="NCBI Taxonomy" id="28584"/>
    <lineage>
        <taxon>Eukaryota</taxon>
        <taxon>Metazoa</taxon>
        <taxon>Ecdysozoa</taxon>
        <taxon>Arthropoda</taxon>
        <taxon>Hexapoda</taxon>
        <taxon>Insecta</taxon>
        <taxon>Pterygota</taxon>
        <taxon>Neoptera</taxon>
        <taxon>Endopterygota</taxon>
        <taxon>Diptera</taxon>
        <taxon>Brachycera</taxon>
        <taxon>Muscomorpha</taxon>
        <taxon>Ephydroidea</taxon>
        <taxon>Drosophilidae</taxon>
        <taxon>Drosophila</taxon>
        <taxon>Sophophora</taxon>
    </lineage>
</organism>
<evidence type="ECO:0000313" key="2">
    <source>
        <dbReference type="RefSeq" id="XP_070855042.1"/>
    </source>
</evidence>
<dbReference type="RefSeq" id="XP_070855042.1">
    <property type="nucleotide sequence ID" value="XM_070998941.1"/>
</dbReference>
<protein>
    <submittedName>
        <fullName evidence="2">RYamide neuropeptides</fullName>
    </submittedName>
</protein>
<name>A0ABM4TYK1_DROSZ</name>
<keyword evidence="2" id="KW-0527">Neuropeptide</keyword>
<sequence length="113" mass="13051">YLLLGSQKRSAFFVGSRYGRSSASTTSGTTSFSSRRLIIVPRNDQFFLGSRYGKRSSEFLAPYEQINFSLALSKRTRRKEEKQISYLRIRFVPLLKQCIYAGIKNYYHCVASQ</sequence>
<reference evidence="2" key="1">
    <citation type="submission" date="2025-08" db="UniProtKB">
        <authorList>
            <consortium name="RefSeq"/>
        </authorList>
    </citation>
    <scope>IDENTIFICATION</scope>
</reference>
<dbReference type="GeneID" id="139354699"/>
<gene>
    <name evidence="2" type="primary">RYa</name>
</gene>